<feature type="compositionally biased region" description="Basic and acidic residues" evidence="2">
    <location>
        <begin position="351"/>
        <end position="367"/>
    </location>
</feature>
<gene>
    <name evidence="3" type="ORF">ML462_14030</name>
</gene>
<keyword evidence="4" id="KW-1185">Reference proteome</keyword>
<dbReference type="InterPro" id="IPR029045">
    <property type="entry name" value="ClpP/crotonase-like_dom_sf"/>
</dbReference>
<dbReference type="InterPro" id="IPR023562">
    <property type="entry name" value="ClpP/TepA"/>
</dbReference>
<evidence type="ECO:0000256" key="2">
    <source>
        <dbReference type="SAM" id="MobiDB-lite"/>
    </source>
</evidence>
<keyword evidence="3" id="KW-0645">Protease</keyword>
<evidence type="ECO:0000313" key="3">
    <source>
        <dbReference type="EMBL" id="MCH4824290.1"/>
    </source>
</evidence>
<keyword evidence="1" id="KW-0175">Coiled coil</keyword>
<organism evidence="3 4">
    <name type="scientific">Christiangramia lutea</name>
    <dbReference type="NCBI Taxonomy" id="1607951"/>
    <lineage>
        <taxon>Bacteria</taxon>
        <taxon>Pseudomonadati</taxon>
        <taxon>Bacteroidota</taxon>
        <taxon>Flavobacteriia</taxon>
        <taxon>Flavobacteriales</taxon>
        <taxon>Flavobacteriaceae</taxon>
        <taxon>Christiangramia</taxon>
    </lineage>
</organism>
<dbReference type="GO" id="GO:0008233">
    <property type="term" value="F:peptidase activity"/>
    <property type="evidence" value="ECO:0007669"/>
    <property type="project" value="UniProtKB-KW"/>
</dbReference>
<protein>
    <submittedName>
        <fullName evidence="3">ATP-dependent Clp protease proteolytic subunit</fullName>
    </submittedName>
</protein>
<dbReference type="Proteomes" id="UP001139226">
    <property type="component" value="Unassembled WGS sequence"/>
</dbReference>
<keyword evidence="3" id="KW-0378">Hydrolase</keyword>
<accession>A0A9X2AAB4</accession>
<comment type="caution">
    <text evidence="3">The sequence shown here is derived from an EMBL/GenBank/DDBJ whole genome shotgun (WGS) entry which is preliminary data.</text>
</comment>
<sequence>MRTRELDRIIITAIAAQDITILAEQFPFEISAEEKNDKAEIVIKGAIYGWNNSAEWFRNQIQSFNEKGIKEVSLSITTPGGDVFQAAEIHNEIKAFEGKIIGYGGVIVASAGTYIRLACDEFYMVANGKWMYHKPNGVLRGNEDQVESRLKLLKDITSDYRKGYADLLSISEKQIEKNWSKGDVWLNAKEAEKEGWITGVSKYNSKITEKETAMFTACGVPDPPKPAKKKTKSNNEMDLKVTALQLGLDENATEAEVKAKMADLRAKAEKADQLELEAKQKEKDARQNEIKAILDQAQKDKKIDAKSRESLEKWANADLGGFKAHIENLPVPGKISEQISGKSAGKGAATAKDKKFEDMTAEEREALEQEDPEAFQAKYEAYLEQ</sequence>
<feature type="coiled-coil region" evidence="1">
    <location>
        <begin position="254"/>
        <end position="296"/>
    </location>
</feature>
<dbReference type="AlphaFoldDB" id="A0A9X2AAB4"/>
<evidence type="ECO:0000256" key="1">
    <source>
        <dbReference type="SAM" id="Coils"/>
    </source>
</evidence>
<dbReference type="RefSeq" id="WP_240714458.1">
    <property type="nucleotide sequence ID" value="NZ_JAKVTV010000005.1"/>
</dbReference>
<reference evidence="3" key="1">
    <citation type="submission" date="2022-03" db="EMBL/GenBank/DDBJ databases">
        <title>Gramella crocea sp. nov., isolated from activated sludge of a seafood processing plant.</title>
        <authorList>
            <person name="Zhang X."/>
        </authorList>
    </citation>
    <scope>NUCLEOTIDE SEQUENCE</scope>
    <source>
        <strain evidence="3">YJ019</strain>
    </source>
</reference>
<dbReference type="SUPFAM" id="SSF52096">
    <property type="entry name" value="ClpP/crotonase"/>
    <property type="match status" value="1"/>
</dbReference>
<dbReference type="Pfam" id="PF00574">
    <property type="entry name" value="CLP_protease"/>
    <property type="match status" value="1"/>
</dbReference>
<dbReference type="EMBL" id="JAKVTV010000005">
    <property type="protein sequence ID" value="MCH4824290.1"/>
    <property type="molecule type" value="Genomic_DNA"/>
</dbReference>
<name>A0A9X2AAB4_9FLAO</name>
<dbReference type="Gene3D" id="3.90.226.10">
    <property type="entry name" value="2-enoyl-CoA Hydratase, Chain A, domain 1"/>
    <property type="match status" value="1"/>
</dbReference>
<feature type="region of interest" description="Disordered" evidence="2">
    <location>
        <begin position="335"/>
        <end position="375"/>
    </location>
</feature>
<feature type="compositionally biased region" description="Low complexity" evidence="2">
    <location>
        <begin position="341"/>
        <end position="350"/>
    </location>
</feature>
<proteinExistence type="predicted"/>
<dbReference type="GO" id="GO:0006508">
    <property type="term" value="P:proteolysis"/>
    <property type="evidence" value="ECO:0007669"/>
    <property type="project" value="UniProtKB-KW"/>
</dbReference>
<evidence type="ECO:0000313" key="4">
    <source>
        <dbReference type="Proteomes" id="UP001139226"/>
    </source>
</evidence>